<feature type="transmembrane region" description="Helical" evidence="5">
    <location>
        <begin position="193"/>
        <end position="212"/>
    </location>
</feature>
<dbReference type="CDD" id="cd03386">
    <property type="entry name" value="PAP2_Aur1_like"/>
    <property type="match status" value="1"/>
</dbReference>
<feature type="domain" description="DUF5933" evidence="7">
    <location>
        <begin position="19"/>
        <end position="151"/>
    </location>
</feature>
<feature type="transmembrane region" description="Helical" evidence="5">
    <location>
        <begin position="224"/>
        <end position="244"/>
    </location>
</feature>
<dbReference type="PANTHER" id="PTHR31310:SF7">
    <property type="entry name" value="PA-PHOSPHATASE RELATED-FAMILY PROTEIN DDB_G0268928"/>
    <property type="match status" value="1"/>
</dbReference>
<accession>A0ABY6NWZ3</accession>
<keyword evidence="9" id="KW-1185">Reference proteome</keyword>
<feature type="transmembrane region" description="Helical" evidence="5">
    <location>
        <begin position="361"/>
        <end position="378"/>
    </location>
</feature>
<evidence type="ECO:0000313" key="8">
    <source>
        <dbReference type="EMBL" id="UZJ23631.1"/>
    </source>
</evidence>
<feature type="transmembrane region" description="Helical" evidence="5">
    <location>
        <begin position="390"/>
        <end position="407"/>
    </location>
</feature>
<feature type="domain" description="Inositolphosphotransferase Aur1/Ipt1" evidence="6">
    <location>
        <begin position="195"/>
        <end position="343"/>
    </location>
</feature>
<sequence>MLQDRVAPVVRRPSPWWGVAVAVVALAVIEVVCARLGVRGPALALARSYSREEPAAPAFYCALALALVLAPRRLRVPTVGVAVVIDLGFALERLLVHGRVTSFGNGALVALTLLTACSVVRLRGPVRYEAVRGLACAWAFVAATTVGNVWLEVTAQARPEVLDEYVALADRALGSPSWAVGQVFEVLGPVGRAPFLAVYAMLPVAAVVVAVVQLRGGWVRHNVVLTFVVVGAVGPLVYLLFPVVGPAFAFGPGGGPFAVSTAWPGRSLVLTNPVPMRFDAVTPRNCVPSLHTAWAVVLFLHTRSAARWLRIGGAVWLVVTLLATLGFGYHYGVDLVVGAVFGLTVEAAVRSQRTGWRREGVVLVGAGATVFAAVLLAVRHGAPTIADHPWFSGVLALGAVGALGWEFRRVFAAQLGAGPGRHELGGPSWPTLLPPPAGCAPRTG</sequence>
<evidence type="ECO:0000313" key="9">
    <source>
        <dbReference type="Proteomes" id="UP001164965"/>
    </source>
</evidence>
<dbReference type="PANTHER" id="PTHR31310">
    <property type="match status" value="1"/>
</dbReference>
<evidence type="ECO:0000259" key="6">
    <source>
        <dbReference type="Pfam" id="PF14378"/>
    </source>
</evidence>
<evidence type="ECO:0000256" key="1">
    <source>
        <dbReference type="ARBA" id="ARBA00004141"/>
    </source>
</evidence>
<evidence type="ECO:0000256" key="3">
    <source>
        <dbReference type="ARBA" id="ARBA00022989"/>
    </source>
</evidence>
<protein>
    <submittedName>
        <fullName evidence="8">Phosphatase PAP2 family protein</fullName>
    </submittedName>
</protein>
<organism evidence="8 9">
    <name type="scientific">Rhodococcus antarcticus</name>
    <dbReference type="NCBI Taxonomy" id="2987751"/>
    <lineage>
        <taxon>Bacteria</taxon>
        <taxon>Bacillati</taxon>
        <taxon>Actinomycetota</taxon>
        <taxon>Actinomycetes</taxon>
        <taxon>Mycobacteriales</taxon>
        <taxon>Nocardiaceae</taxon>
        <taxon>Rhodococcus</taxon>
    </lineage>
</organism>
<dbReference type="RefSeq" id="WP_265381738.1">
    <property type="nucleotide sequence ID" value="NZ_CP110615.1"/>
</dbReference>
<proteinExistence type="predicted"/>
<keyword evidence="3 5" id="KW-1133">Transmembrane helix</keyword>
<gene>
    <name evidence="8" type="ORF">RHODO2019_10425</name>
</gene>
<feature type="transmembrane region" description="Helical" evidence="5">
    <location>
        <begin position="134"/>
        <end position="151"/>
    </location>
</feature>
<dbReference type="EMBL" id="CP110615">
    <property type="protein sequence ID" value="UZJ23631.1"/>
    <property type="molecule type" value="Genomic_DNA"/>
</dbReference>
<keyword evidence="2 5" id="KW-0812">Transmembrane</keyword>
<evidence type="ECO:0000256" key="5">
    <source>
        <dbReference type="SAM" id="Phobius"/>
    </source>
</evidence>
<keyword evidence="4 5" id="KW-0472">Membrane</keyword>
<name>A0ABY6NWZ3_9NOCA</name>
<feature type="transmembrane region" description="Helical" evidence="5">
    <location>
        <begin position="74"/>
        <end position="91"/>
    </location>
</feature>
<evidence type="ECO:0000256" key="2">
    <source>
        <dbReference type="ARBA" id="ARBA00022692"/>
    </source>
</evidence>
<evidence type="ECO:0000256" key="4">
    <source>
        <dbReference type="ARBA" id="ARBA00023136"/>
    </source>
</evidence>
<comment type="subcellular location">
    <subcellularLocation>
        <location evidence="1">Membrane</location>
        <topology evidence="1">Multi-pass membrane protein</topology>
    </subcellularLocation>
</comment>
<dbReference type="InterPro" id="IPR045977">
    <property type="entry name" value="DUF5933"/>
</dbReference>
<reference evidence="8" key="1">
    <citation type="submission" date="2022-10" db="EMBL/GenBank/DDBJ databases">
        <title>Rhodococcus sp.75.</title>
        <authorList>
            <person name="Sun M."/>
        </authorList>
    </citation>
    <scope>NUCLEOTIDE SEQUENCE</scope>
    <source>
        <strain evidence="8">75</strain>
    </source>
</reference>
<feature type="transmembrane region" description="Helical" evidence="5">
    <location>
        <begin position="103"/>
        <end position="122"/>
    </location>
</feature>
<dbReference type="Proteomes" id="UP001164965">
    <property type="component" value="Chromosome"/>
</dbReference>
<feature type="transmembrane region" description="Helical" evidence="5">
    <location>
        <begin position="16"/>
        <end position="38"/>
    </location>
</feature>
<dbReference type="Pfam" id="PF14378">
    <property type="entry name" value="PAP2_3"/>
    <property type="match status" value="1"/>
</dbReference>
<feature type="transmembrane region" description="Helical" evidence="5">
    <location>
        <begin position="308"/>
        <end position="325"/>
    </location>
</feature>
<dbReference type="InterPro" id="IPR052185">
    <property type="entry name" value="IPC_Synthase-Related"/>
</dbReference>
<dbReference type="Pfam" id="PF19356">
    <property type="entry name" value="DUF5933"/>
    <property type="match status" value="1"/>
</dbReference>
<dbReference type="InterPro" id="IPR026841">
    <property type="entry name" value="Aur1/Ipt1"/>
</dbReference>
<evidence type="ECO:0000259" key="7">
    <source>
        <dbReference type="Pfam" id="PF19356"/>
    </source>
</evidence>